<evidence type="ECO:0000256" key="1">
    <source>
        <dbReference type="ARBA" id="ARBA00001947"/>
    </source>
</evidence>
<keyword evidence="6" id="KW-1185">Reference proteome</keyword>
<keyword evidence="3" id="KW-0378">Hydrolase</keyword>
<dbReference type="Pfam" id="PF05013">
    <property type="entry name" value="FGase"/>
    <property type="match status" value="1"/>
</dbReference>
<dbReference type="GO" id="GO:0080164">
    <property type="term" value="P:regulation of nitric oxide metabolic process"/>
    <property type="evidence" value="ECO:0007669"/>
    <property type="project" value="TreeGrafter"/>
</dbReference>
<dbReference type="GO" id="GO:0008237">
    <property type="term" value="F:metallopeptidase activity"/>
    <property type="evidence" value="ECO:0007669"/>
    <property type="project" value="UniProtKB-KW"/>
</dbReference>
<accession>A0A9Q5YJ16</accession>
<dbReference type="PANTHER" id="PTHR31817">
    <property type="match status" value="1"/>
</dbReference>
<evidence type="ECO:0000313" key="5">
    <source>
        <dbReference type="EMBL" id="QGO06497.1"/>
    </source>
</evidence>
<dbReference type="SUPFAM" id="SSF53187">
    <property type="entry name" value="Zn-dependent exopeptidases"/>
    <property type="match status" value="1"/>
</dbReference>
<proteinExistence type="predicted"/>
<evidence type="ECO:0000256" key="4">
    <source>
        <dbReference type="ARBA" id="ARBA00023049"/>
    </source>
</evidence>
<gene>
    <name evidence="5" type="ORF">Psal009_02412</name>
</gene>
<evidence type="ECO:0000313" key="6">
    <source>
        <dbReference type="Proteomes" id="UP000422232"/>
    </source>
</evidence>
<dbReference type="Gene3D" id="3.40.630.40">
    <property type="entry name" value="Zn-dependent exopeptidases"/>
    <property type="match status" value="1"/>
</dbReference>
<dbReference type="AlphaFoldDB" id="A0A9Q5YJ16"/>
<dbReference type="GeneID" id="66740446"/>
<dbReference type="InterPro" id="IPR012548">
    <property type="entry name" value="MATCAP"/>
</dbReference>
<dbReference type="Proteomes" id="UP000422232">
    <property type="component" value="Chromosome"/>
</dbReference>
<comment type="cofactor">
    <cofactor evidence="1">
        <name>Zn(2+)</name>
        <dbReference type="ChEBI" id="CHEBI:29105"/>
    </cofactor>
</comment>
<dbReference type="EMBL" id="CP038908">
    <property type="protein sequence ID" value="QGO06497.1"/>
    <property type="molecule type" value="Genomic_DNA"/>
</dbReference>
<dbReference type="NCBIfam" id="TIGR02421">
    <property type="entry name" value="QEGLA"/>
    <property type="match status" value="1"/>
</dbReference>
<protein>
    <submittedName>
        <fullName evidence="5">N-formylglutamate amidohydrolase</fullName>
    </submittedName>
</protein>
<dbReference type="Pfam" id="PF08014">
    <property type="entry name" value="MATCAP"/>
    <property type="match status" value="1"/>
</dbReference>
<reference evidence="5 6" key="1">
    <citation type="submission" date="2019-04" db="EMBL/GenBank/DDBJ databases">
        <title>Complete genome sequencing of Piscirickettsia salmonis strain Psal-009.</title>
        <authorList>
            <person name="Schober I."/>
            <person name="Bunk B."/>
            <person name="Sproer C."/>
            <person name="Carril G.P."/>
            <person name="Riedel T."/>
            <person name="Flores-Herrera P.A."/>
            <person name="Nourdin-Galindo G."/>
            <person name="Marshall S.H."/>
            <person name="Overmann J."/>
        </authorList>
    </citation>
    <scope>NUCLEOTIDE SEQUENCE [LARGE SCALE GENOMIC DNA]</scope>
    <source>
        <strain evidence="5 6">Psal-009</strain>
    </source>
</reference>
<keyword evidence="4" id="KW-0482">Metalloprotease</keyword>
<sequence>MQMLSEQQVLQALKAGEAFEGVLEDGSLSICVREYVPYVCTAIHAGHQLRQELIDYCNLDAAQRLQEEDPYTDQLIDSLPIVLIAKDSRYEYDLNRAPDACIYDQAWGETVWSQPLSEQNKKTSLSKHEQYYRILGALLKSIEQRFGGCLLIDVHSYNWQIRQYAKAPVFNLGTSQLDTKRWNHILTAFEKKLAHIELPNLDVSIGRNTVFSGKGYQATFISKHAPNTLIIPLEIKKIFMDEETGEVFPLVLEKLQEGLYSAVLDTAVCFNEKLKRSKLKRVDLLHSEIEPIVITVDRGLYSLAKGMETLRYVNPINIQQEKKRVFANRRYNPEFRYRQLRLDPYDFREKLYSLPVSQIQDPMLRGLYRAVVDNYAIKIELLASVGTPHFLYNSLRYYGEPTAKDIANARFILHAGLLQGEGSVETNISAEEAKGTFEQAVLDYGFTDCQVIVSTRIVAKAMVDNSRRALLINRNAQFSALEIAALIHHELGVHLVTTMNALAQPLSVFRLGLPGDTYTQEGLAVLSEYLSGNINLHRLKQLSLRVVAVDMMVNGMSFSSVFNYLIEEHKITLDESFNLTMRVFRGGGFTKDYLYLSGLRDLAAFSQTRDVSPLLIGKTGLQFIDTLDSLLERQIVLKPQYITPALSQNAGSKNEVLSYLISSIK</sequence>
<dbReference type="InterPro" id="IPR012656">
    <property type="entry name" value="CHP02421_QEGLA"/>
</dbReference>
<name>A0A9Q5YJ16_PISSA</name>
<dbReference type="InterPro" id="IPR007709">
    <property type="entry name" value="N-FG_amidohydro"/>
</dbReference>
<dbReference type="SMART" id="SM01154">
    <property type="entry name" value="DUF1704"/>
    <property type="match status" value="1"/>
</dbReference>
<dbReference type="GO" id="GO:0006508">
    <property type="term" value="P:proteolysis"/>
    <property type="evidence" value="ECO:0007669"/>
    <property type="project" value="UniProtKB-KW"/>
</dbReference>
<dbReference type="RefSeq" id="WP_032126840.1">
    <property type="nucleotide sequence ID" value="NZ_CP012413.1"/>
</dbReference>
<organism evidence="5 6">
    <name type="scientific">Piscirickettsia salmonis</name>
    <dbReference type="NCBI Taxonomy" id="1238"/>
    <lineage>
        <taxon>Bacteria</taxon>
        <taxon>Pseudomonadati</taxon>
        <taxon>Pseudomonadota</taxon>
        <taxon>Gammaproteobacteria</taxon>
        <taxon>Thiotrichales</taxon>
        <taxon>Piscirickettsiaceae</taxon>
        <taxon>Piscirickettsia</taxon>
    </lineage>
</organism>
<dbReference type="PANTHER" id="PTHR31817:SF0">
    <property type="entry name" value="CHROMOSOME UNDETERMINED SCAFFOLD_67, WHOLE GENOME SHOTGUN SEQUENCE"/>
    <property type="match status" value="1"/>
</dbReference>
<evidence type="ECO:0000256" key="2">
    <source>
        <dbReference type="ARBA" id="ARBA00022670"/>
    </source>
</evidence>
<keyword evidence="2" id="KW-0645">Protease</keyword>
<evidence type="ECO:0000256" key="3">
    <source>
        <dbReference type="ARBA" id="ARBA00022801"/>
    </source>
</evidence>